<dbReference type="Pfam" id="PF02518">
    <property type="entry name" value="HATPase_c"/>
    <property type="match status" value="1"/>
</dbReference>
<dbReference type="PANTHER" id="PTHR34220">
    <property type="entry name" value="SENSOR HISTIDINE KINASE YPDA"/>
    <property type="match status" value="1"/>
</dbReference>
<dbReference type="PROSITE" id="PS50109">
    <property type="entry name" value="HIS_KIN"/>
    <property type="match status" value="1"/>
</dbReference>
<keyword evidence="7" id="KW-1133">Transmembrane helix</keyword>
<dbReference type="GO" id="GO:0016020">
    <property type="term" value="C:membrane"/>
    <property type="evidence" value="ECO:0007669"/>
    <property type="project" value="UniProtKB-SubCell"/>
</dbReference>
<feature type="domain" description="HAMP" evidence="9">
    <location>
        <begin position="214"/>
        <end position="267"/>
    </location>
</feature>
<protein>
    <recommendedName>
        <fullName evidence="3">histidine kinase</fullName>
        <ecNumber evidence="3">2.7.13.3</ecNumber>
    </recommendedName>
</protein>
<dbReference type="AlphaFoldDB" id="A0A3P3XUQ0"/>
<evidence type="ECO:0000256" key="5">
    <source>
        <dbReference type="ARBA" id="ARBA00022679"/>
    </source>
</evidence>
<dbReference type="GO" id="GO:0000155">
    <property type="term" value="F:phosphorelay sensor kinase activity"/>
    <property type="evidence" value="ECO:0007669"/>
    <property type="project" value="InterPro"/>
</dbReference>
<dbReference type="SMART" id="SM00304">
    <property type="entry name" value="HAMP"/>
    <property type="match status" value="1"/>
</dbReference>
<evidence type="ECO:0000259" key="9">
    <source>
        <dbReference type="PROSITE" id="PS50885"/>
    </source>
</evidence>
<dbReference type="EMBL" id="FWDO01000008">
    <property type="protein sequence ID" value="SLM20020.1"/>
    <property type="molecule type" value="Genomic_DNA"/>
</dbReference>
<keyword evidence="4" id="KW-0597">Phosphoprotein</keyword>
<dbReference type="InterPro" id="IPR005467">
    <property type="entry name" value="His_kinase_dom"/>
</dbReference>
<evidence type="ECO:0000256" key="1">
    <source>
        <dbReference type="ARBA" id="ARBA00000085"/>
    </source>
</evidence>
<keyword evidence="7" id="KW-0812">Transmembrane</keyword>
<name>A0A3P3XUQ0_9SPIR</name>
<accession>A0A3P3XUQ0</accession>
<dbReference type="Gene3D" id="6.10.340.10">
    <property type="match status" value="1"/>
</dbReference>
<dbReference type="Gene3D" id="3.30.565.10">
    <property type="entry name" value="Histidine kinase-like ATPase, C-terminal domain"/>
    <property type="match status" value="1"/>
</dbReference>
<comment type="catalytic activity">
    <reaction evidence="1">
        <text>ATP + protein L-histidine = ADP + protein N-phospho-L-histidine.</text>
        <dbReference type="EC" id="2.7.13.3"/>
    </reaction>
</comment>
<feature type="domain" description="Histidine kinase" evidence="8">
    <location>
        <begin position="395"/>
        <end position="500"/>
    </location>
</feature>
<feature type="transmembrane region" description="Helical" evidence="7">
    <location>
        <begin position="21"/>
        <end position="43"/>
    </location>
</feature>
<proteinExistence type="predicted"/>
<dbReference type="SMART" id="SM00387">
    <property type="entry name" value="HATPase_c"/>
    <property type="match status" value="1"/>
</dbReference>
<dbReference type="PANTHER" id="PTHR34220:SF7">
    <property type="entry name" value="SENSOR HISTIDINE KINASE YPDA"/>
    <property type="match status" value="1"/>
</dbReference>
<dbReference type="InterPro" id="IPR010559">
    <property type="entry name" value="Sig_transdc_His_kin_internal"/>
</dbReference>
<dbReference type="EC" id="2.7.13.3" evidence="3"/>
<keyword evidence="6 10" id="KW-0418">Kinase</keyword>
<dbReference type="InterPro" id="IPR050640">
    <property type="entry name" value="Bact_2-comp_sensor_kinase"/>
</dbReference>
<organism evidence="10">
    <name type="scientific">uncultured spirochete</name>
    <dbReference type="NCBI Taxonomy" id="156406"/>
    <lineage>
        <taxon>Bacteria</taxon>
        <taxon>Pseudomonadati</taxon>
        <taxon>Spirochaetota</taxon>
        <taxon>Spirochaetia</taxon>
        <taxon>Spirochaetales</taxon>
        <taxon>environmental samples</taxon>
    </lineage>
</organism>
<dbReference type="InterPro" id="IPR003594">
    <property type="entry name" value="HATPase_dom"/>
</dbReference>
<evidence type="ECO:0000256" key="6">
    <source>
        <dbReference type="ARBA" id="ARBA00022777"/>
    </source>
</evidence>
<evidence type="ECO:0000256" key="2">
    <source>
        <dbReference type="ARBA" id="ARBA00004370"/>
    </source>
</evidence>
<dbReference type="InterPro" id="IPR003660">
    <property type="entry name" value="HAMP_dom"/>
</dbReference>
<dbReference type="InterPro" id="IPR036890">
    <property type="entry name" value="HATPase_C_sf"/>
</dbReference>
<sequence>MIDLSFLAHLRKPRRRSGLRNRIIVNSVVILLVLVIATSYTAFASFDLARSVELLFRNSISMEELRSTLRDTQENLTGYLSAKNSESLKEFIRTSTILSGMTSRLNRENKVDDVFLLEKDLAFLLDGYLASAEGAVQAKRGRDVAQYVSLYEDARRNASLIEFLSARMDTIHLDQSLKGFSSYKANISPALVSNGVLLLVAFLLSIALIGRYSYTITEPLARLSVAAEAIGRGEYDHPLPPYEREDEIRTLHDAFVNMQDSIQRAFAELTRKAELERSLMEERMRVLTYQHRLKDAELLALQTQINPHFLYNTLAAGWQLALTEGNEKTAEFLEKLAAFIRYALKPSTRFVLVSEEIECVRQYIWLLKLRFGERFRFRLEAQDEALGYETPALVLQPLVENAIVHGLKDLEEGGDVIVSARLDGETVRFSVSDSGRGMEKDSIALALAAADPEDTTPQHGIGLHNVVRRVALATGGLGRVEIESELGHGTRVTIILQAGKAV</sequence>
<gene>
    <name evidence="10" type="ORF">SPIRO4BDMA_80127</name>
</gene>
<evidence type="ECO:0000259" key="8">
    <source>
        <dbReference type="PROSITE" id="PS50109"/>
    </source>
</evidence>
<dbReference type="Pfam" id="PF06580">
    <property type="entry name" value="His_kinase"/>
    <property type="match status" value="1"/>
</dbReference>
<keyword evidence="7" id="KW-0472">Membrane</keyword>
<dbReference type="SUPFAM" id="SSF55874">
    <property type="entry name" value="ATPase domain of HSP90 chaperone/DNA topoisomerase II/histidine kinase"/>
    <property type="match status" value="1"/>
</dbReference>
<dbReference type="Pfam" id="PF00672">
    <property type="entry name" value="HAMP"/>
    <property type="match status" value="1"/>
</dbReference>
<dbReference type="SUPFAM" id="SSF158472">
    <property type="entry name" value="HAMP domain-like"/>
    <property type="match status" value="1"/>
</dbReference>
<dbReference type="PROSITE" id="PS50885">
    <property type="entry name" value="HAMP"/>
    <property type="match status" value="1"/>
</dbReference>
<keyword evidence="5" id="KW-0808">Transferase</keyword>
<evidence type="ECO:0000256" key="7">
    <source>
        <dbReference type="SAM" id="Phobius"/>
    </source>
</evidence>
<evidence type="ECO:0000256" key="4">
    <source>
        <dbReference type="ARBA" id="ARBA00022553"/>
    </source>
</evidence>
<reference evidence="10" key="1">
    <citation type="submission" date="2017-02" db="EMBL/GenBank/DDBJ databases">
        <authorList>
            <person name="Regsiter A."/>
            <person name="William W."/>
        </authorList>
    </citation>
    <scope>NUCLEOTIDE SEQUENCE</scope>
    <source>
        <strain evidence="10">BdmA 4</strain>
    </source>
</reference>
<evidence type="ECO:0000313" key="10">
    <source>
        <dbReference type="EMBL" id="SLM20020.1"/>
    </source>
</evidence>
<dbReference type="CDD" id="cd06225">
    <property type="entry name" value="HAMP"/>
    <property type="match status" value="1"/>
</dbReference>
<comment type="subcellular location">
    <subcellularLocation>
        <location evidence="2">Membrane</location>
    </subcellularLocation>
</comment>
<evidence type="ECO:0000256" key="3">
    <source>
        <dbReference type="ARBA" id="ARBA00012438"/>
    </source>
</evidence>